<keyword evidence="8" id="KW-1185">Reference proteome</keyword>
<evidence type="ECO:0000256" key="4">
    <source>
        <dbReference type="ARBA" id="ARBA00023136"/>
    </source>
</evidence>
<dbReference type="PANTHER" id="PTHR28128">
    <property type="entry name" value="GOLGI APPARATUS MEMBRANE PROTEIN TVP15"/>
    <property type="match status" value="1"/>
</dbReference>
<protein>
    <recommendedName>
        <fullName evidence="9">COPI associated protein</fullName>
    </recommendedName>
</protein>
<dbReference type="InterPro" id="IPR013714">
    <property type="entry name" value="Golgi_TVP15"/>
</dbReference>
<dbReference type="GO" id="GO:0016192">
    <property type="term" value="P:vesicle-mediated transport"/>
    <property type="evidence" value="ECO:0007669"/>
    <property type="project" value="TreeGrafter"/>
</dbReference>
<feature type="transmembrane region" description="Helical" evidence="6">
    <location>
        <begin position="7"/>
        <end position="25"/>
    </location>
</feature>
<evidence type="ECO:0000256" key="6">
    <source>
        <dbReference type="SAM" id="Phobius"/>
    </source>
</evidence>
<proteinExistence type="predicted"/>
<gene>
    <name evidence="7" type="ORF">MAM1_0002c00256</name>
</gene>
<feature type="region of interest" description="Disordered" evidence="5">
    <location>
        <begin position="164"/>
        <end position="206"/>
    </location>
</feature>
<comment type="subcellular location">
    <subcellularLocation>
        <location evidence="1">Membrane</location>
        <topology evidence="1">Multi-pass membrane protein</topology>
    </subcellularLocation>
</comment>
<dbReference type="Proteomes" id="UP000053815">
    <property type="component" value="Unassembled WGS sequence"/>
</dbReference>
<dbReference type="GO" id="GO:0000139">
    <property type="term" value="C:Golgi membrane"/>
    <property type="evidence" value="ECO:0007669"/>
    <property type="project" value="TreeGrafter"/>
</dbReference>
<dbReference type="PANTHER" id="PTHR28128:SF1">
    <property type="entry name" value="GOLGI APPARATUS MEMBRANE PROTEIN TVP15"/>
    <property type="match status" value="1"/>
</dbReference>
<dbReference type="AlphaFoldDB" id="A0A0C9MD47"/>
<evidence type="ECO:0000256" key="1">
    <source>
        <dbReference type="ARBA" id="ARBA00004141"/>
    </source>
</evidence>
<feature type="compositionally biased region" description="Polar residues" evidence="5">
    <location>
        <begin position="164"/>
        <end position="189"/>
    </location>
</feature>
<keyword evidence="4 6" id="KW-0472">Membrane</keyword>
<evidence type="ECO:0000256" key="3">
    <source>
        <dbReference type="ARBA" id="ARBA00022989"/>
    </source>
</evidence>
<evidence type="ECO:0000256" key="5">
    <source>
        <dbReference type="SAM" id="MobiDB-lite"/>
    </source>
</evidence>
<feature type="transmembrane region" description="Helical" evidence="6">
    <location>
        <begin position="89"/>
        <end position="110"/>
    </location>
</feature>
<evidence type="ECO:0008006" key="9">
    <source>
        <dbReference type="Google" id="ProtNLM"/>
    </source>
</evidence>
<dbReference type="EMBL" id="DF836291">
    <property type="protein sequence ID" value="GAN00832.1"/>
    <property type="molecule type" value="Genomic_DNA"/>
</dbReference>
<dbReference type="Pfam" id="PF08507">
    <property type="entry name" value="COPI_assoc"/>
    <property type="match status" value="1"/>
</dbReference>
<keyword evidence="2 6" id="KW-0812">Transmembrane</keyword>
<keyword evidence="3 6" id="KW-1133">Transmembrane helix</keyword>
<evidence type="ECO:0000313" key="7">
    <source>
        <dbReference type="EMBL" id="GAN00832.1"/>
    </source>
</evidence>
<reference evidence="7" key="1">
    <citation type="submission" date="2014-09" db="EMBL/GenBank/DDBJ databases">
        <title>Draft genome sequence of an oleaginous Mucoromycotina fungus Mucor ambiguus NBRC6742.</title>
        <authorList>
            <person name="Takeda I."/>
            <person name="Yamane N."/>
            <person name="Morita T."/>
            <person name="Tamano K."/>
            <person name="Machida M."/>
            <person name="Baker S."/>
            <person name="Koike H."/>
        </authorList>
    </citation>
    <scope>NUCLEOTIDE SEQUENCE</scope>
    <source>
        <strain evidence="7">NBRC 6742</strain>
    </source>
</reference>
<evidence type="ECO:0000256" key="2">
    <source>
        <dbReference type="ARBA" id="ARBA00022692"/>
    </source>
</evidence>
<organism evidence="7">
    <name type="scientific">Mucor ambiguus</name>
    <dbReference type="NCBI Taxonomy" id="91626"/>
    <lineage>
        <taxon>Eukaryota</taxon>
        <taxon>Fungi</taxon>
        <taxon>Fungi incertae sedis</taxon>
        <taxon>Mucoromycota</taxon>
        <taxon>Mucoromycotina</taxon>
        <taxon>Mucoromycetes</taxon>
        <taxon>Mucorales</taxon>
        <taxon>Mucorineae</taxon>
        <taxon>Mucoraceae</taxon>
        <taxon>Mucor</taxon>
    </lineage>
</organism>
<name>A0A0C9MD47_9FUNG</name>
<feature type="transmembrane region" description="Helical" evidence="6">
    <location>
        <begin position="31"/>
        <end position="52"/>
    </location>
</feature>
<feature type="transmembrane region" description="Helical" evidence="6">
    <location>
        <begin position="64"/>
        <end position="83"/>
    </location>
</feature>
<sequence>MSGNTVFFKTINTLAIIALVLSLIGNLITWYFWNFILAAIFKIFLVVCLILIEYRQSPSLVKPFSFMFFFLGRGVFYLTLGFVSMGIDILSIVGSFLLVLVGIIYIVLHFTNHNNEPEFMSFVRYQRLTSGLSHELPTTSSAVSTTQVPHNTYPVAHQVPLDNTHSSGQYNSTSPVTPDVSHQSITPNIPHSPALPVHAAQDKTEV</sequence>
<dbReference type="OrthoDB" id="423534at2759"/>
<accession>A0A0C9MD47</accession>
<evidence type="ECO:0000313" key="8">
    <source>
        <dbReference type="Proteomes" id="UP000053815"/>
    </source>
</evidence>